<evidence type="ECO:0000256" key="3">
    <source>
        <dbReference type="ARBA" id="ARBA00023602"/>
    </source>
</evidence>
<feature type="domain" description="Cns1/TTC4 wheel" evidence="5">
    <location>
        <begin position="200"/>
        <end position="274"/>
    </location>
</feature>
<dbReference type="InterPro" id="IPR044059">
    <property type="entry name" value="Csn1/TTC4_wheel"/>
</dbReference>
<dbReference type="SUPFAM" id="SSF48452">
    <property type="entry name" value="TPR-like"/>
    <property type="match status" value="1"/>
</dbReference>
<dbReference type="GO" id="GO:0005634">
    <property type="term" value="C:nucleus"/>
    <property type="evidence" value="ECO:0007669"/>
    <property type="project" value="TreeGrafter"/>
</dbReference>
<sequence>MALWMEDGSEPKTNEEVADLQAISALKKVAAIELKEKGNEYVKKGKKHYSDAIDCYTRAINQKAESDSDNSILYSNRAHVNLLLGNYRRALQDAEEAMQLCPTNVKAIYRAAKASFSLNLIDEAKSYCEKGIQLCADNVELIKLAEQINVKKLEYERRELEISKAVATAEDVVTAFEDRQIKLGRPMYQELTGVKRPVLDKNNILHWPVLFLYAEIMSGDIIEDFCETDMFSVHLDMISLLKLLLFFEDSPPLPWDTKKAYTRDAVELYYEAGSGVCLSKKEVVSYLLEGTAASHLENYRVRDTDVAAHTSFSSGDGPRWVKVNEKKTLHDILKNQDLIVPGIPVFFVVSRRSSFYEDFRSGKWASPKIA</sequence>
<protein>
    <submittedName>
        <fullName evidence="6">Tetratricopeptide repeat (TPR)-like superfamily protein</fullName>
    </submittedName>
</protein>
<reference evidence="6" key="1">
    <citation type="submission" date="2019-12" db="EMBL/GenBank/DDBJ databases">
        <authorList>
            <person name="Scholes J."/>
        </authorList>
    </citation>
    <scope>NUCLEOTIDE SEQUENCE</scope>
</reference>
<dbReference type="PANTHER" id="PTHR46035">
    <property type="entry name" value="TETRATRICOPEPTIDE REPEAT PROTEIN 4"/>
    <property type="match status" value="1"/>
</dbReference>
<dbReference type="Pfam" id="PF12895">
    <property type="entry name" value="ANAPC3"/>
    <property type="match status" value="1"/>
</dbReference>
<dbReference type="Pfam" id="PF18972">
    <property type="entry name" value="Wheel"/>
    <property type="match status" value="1"/>
</dbReference>
<dbReference type="SMART" id="SM00028">
    <property type="entry name" value="TPR"/>
    <property type="match status" value="3"/>
</dbReference>
<proteinExistence type="inferred from homology"/>
<dbReference type="AlphaFoldDB" id="A0A9N7NCZ1"/>
<evidence type="ECO:0000313" key="6">
    <source>
        <dbReference type="EMBL" id="CAA0831770.1"/>
    </source>
</evidence>
<keyword evidence="1" id="KW-0677">Repeat</keyword>
<accession>A0A9N7NCZ1</accession>
<organism evidence="6 7">
    <name type="scientific">Striga hermonthica</name>
    <name type="common">Purple witchweed</name>
    <name type="synonym">Buchnera hermonthica</name>
    <dbReference type="NCBI Taxonomy" id="68872"/>
    <lineage>
        <taxon>Eukaryota</taxon>
        <taxon>Viridiplantae</taxon>
        <taxon>Streptophyta</taxon>
        <taxon>Embryophyta</taxon>
        <taxon>Tracheophyta</taxon>
        <taxon>Spermatophyta</taxon>
        <taxon>Magnoliopsida</taxon>
        <taxon>eudicotyledons</taxon>
        <taxon>Gunneridae</taxon>
        <taxon>Pentapetalae</taxon>
        <taxon>asterids</taxon>
        <taxon>lamiids</taxon>
        <taxon>Lamiales</taxon>
        <taxon>Orobanchaceae</taxon>
        <taxon>Buchnereae</taxon>
        <taxon>Striga</taxon>
    </lineage>
</organism>
<evidence type="ECO:0000259" key="5">
    <source>
        <dbReference type="Pfam" id="PF18972"/>
    </source>
</evidence>
<keyword evidence="2 4" id="KW-0802">TPR repeat</keyword>
<dbReference type="Proteomes" id="UP001153555">
    <property type="component" value="Unassembled WGS sequence"/>
</dbReference>
<evidence type="ECO:0000256" key="4">
    <source>
        <dbReference type="PROSITE-ProRule" id="PRU00339"/>
    </source>
</evidence>
<dbReference type="InterPro" id="IPR011990">
    <property type="entry name" value="TPR-like_helical_dom_sf"/>
</dbReference>
<evidence type="ECO:0000313" key="7">
    <source>
        <dbReference type="Proteomes" id="UP001153555"/>
    </source>
</evidence>
<gene>
    <name evidence="6" type="ORF">SHERM_27082</name>
</gene>
<dbReference type="PROSITE" id="PS50005">
    <property type="entry name" value="TPR"/>
    <property type="match status" value="1"/>
</dbReference>
<dbReference type="GO" id="GO:0005829">
    <property type="term" value="C:cytosol"/>
    <property type="evidence" value="ECO:0007669"/>
    <property type="project" value="TreeGrafter"/>
</dbReference>
<dbReference type="Gene3D" id="1.25.40.10">
    <property type="entry name" value="Tetratricopeptide repeat domain"/>
    <property type="match status" value="1"/>
</dbReference>
<dbReference type="PANTHER" id="PTHR46035:SF1">
    <property type="entry name" value="TETRATRICOPEPTIDE REPEAT PROTEIN 4"/>
    <property type="match status" value="1"/>
</dbReference>
<evidence type="ECO:0000256" key="1">
    <source>
        <dbReference type="ARBA" id="ARBA00022737"/>
    </source>
</evidence>
<dbReference type="GO" id="GO:0006457">
    <property type="term" value="P:protein folding"/>
    <property type="evidence" value="ECO:0007669"/>
    <property type="project" value="TreeGrafter"/>
</dbReference>
<keyword evidence="7" id="KW-1185">Reference proteome</keyword>
<dbReference type="CDD" id="cd21377">
    <property type="entry name" value="CTWD_Cns1-like"/>
    <property type="match status" value="1"/>
</dbReference>
<comment type="caution">
    <text evidence="6">The sequence shown here is derived from an EMBL/GenBank/DDBJ whole genome shotgun (WGS) entry which is preliminary data.</text>
</comment>
<dbReference type="InterPro" id="IPR019734">
    <property type="entry name" value="TPR_rpt"/>
</dbReference>
<name>A0A9N7NCZ1_STRHE</name>
<evidence type="ECO:0000256" key="2">
    <source>
        <dbReference type="ARBA" id="ARBA00022803"/>
    </source>
</evidence>
<dbReference type="EMBL" id="CACSLK010027833">
    <property type="protein sequence ID" value="CAA0831770.1"/>
    <property type="molecule type" value="Genomic_DNA"/>
</dbReference>
<dbReference type="GO" id="GO:0030544">
    <property type="term" value="F:Hsp70 protein binding"/>
    <property type="evidence" value="ECO:0007669"/>
    <property type="project" value="TreeGrafter"/>
</dbReference>
<feature type="repeat" description="TPR" evidence="4">
    <location>
        <begin position="71"/>
        <end position="104"/>
    </location>
</feature>
<dbReference type="GO" id="GO:0051879">
    <property type="term" value="F:Hsp90 protein binding"/>
    <property type="evidence" value="ECO:0007669"/>
    <property type="project" value="InterPro"/>
</dbReference>
<dbReference type="OrthoDB" id="420195at2759"/>
<comment type="similarity">
    <text evidence="3">Belongs to the TTC4 family.</text>
</comment>